<feature type="transmembrane region" description="Helical" evidence="1">
    <location>
        <begin position="427"/>
        <end position="447"/>
    </location>
</feature>
<proteinExistence type="predicted"/>
<feature type="transmembrane region" description="Helical" evidence="1">
    <location>
        <begin position="356"/>
        <end position="376"/>
    </location>
</feature>
<feature type="transmembrane region" description="Helical" evidence="1">
    <location>
        <begin position="954"/>
        <end position="974"/>
    </location>
</feature>
<feature type="transmembrane region" description="Helical" evidence="1">
    <location>
        <begin position="12"/>
        <end position="30"/>
    </location>
</feature>
<feature type="transmembrane region" description="Helical" evidence="1">
    <location>
        <begin position="382"/>
        <end position="401"/>
    </location>
</feature>
<dbReference type="PANTHER" id="PTHR32063:SF18">
    <property type="entry name" value="CATION EFFLUX SYSTEM PROTEIN"/>
    <property type="match status" value="1"/>
</dbReference>
<dbReference type="Gene3D" id="3.30.70.1320">
    <property type="entry name" value="Multidrug efflux transporter AcrB pore domain like"/>
    <property type="match status" value="1"/>
</dbReference>
<organism evidence="2 3">
    <name type="scientific">Clostridium aciditolerans</name>
    <dbReference type="NCBI Taxonomy" id="339861"/>
    <lineage>
        <taxon>Bacteria</taxon>
        <taxon>Bacillati</taxon>
        <taxon>Bacillota</taxon>
        <taxon>Clostridia</taxon>
        <taxon>Eubacteriales</taxon>
        <taxon>Clostridiaceae</taxon>
        <taxon>Clostridium</taxon>
    </lineage>
</organism>
<sequence length="1030" mass="113450">MIEFIVRKKKITILFFIIAVIGGIYGFITLPRQENPDTTSYTAVVTTVLPGGTPEKVEQTVTKKIEERIKEIQGLKSITSESRDSVSIITVEVNKKQKPKEKWDELRKKVQDAEPDLPDNAKKPQVNDDLLKTFIQTLNITANSLEDLYNIRTDINNWKDQLRTIPGVSDVTVVGLPEKQVKVDLDTQKLYNYGLTWKQVTAAIKGDRDKTPLGNLDNENHRYQLILSESYNSENLNNIIVSTTKEGNPIYLKDIGKAYMSNEKVDHYVYHNGKPAVNISINAEVGTDVPSAQKRVTEKIETFKKSLPKGIKFENIYSTDERLDDMFTSLLHETITAIASVLIVCSLGLSFNTSLMIALAIPISMSVSLMLAPIFGVTFNQITVYALIVVLGILVDDAVVVNDNIDRHITVLGESVDEASINGPKEVFISILTATLATIASFLPIAFLPGNTGEFARPLPVIVCIAMIASMVMALTIIPVFRIWQGKRVGKKESLSKPAGLLGKQINKITNWYTNKFMARILDNPLKAVAVSTLITLCAYILAAFIPIQLFPKADRAEMLININNQPGSSIQDTKAIVGGVSKWVSSQPNVKLVSAYAGGPATSMFLTNENIKDSEQSGQVFVKIDETKMKTSDIIDKWNSDLKKLYPQAEVVPREVLMGFPVGKPVVIRVYGQDINKLRSLSGQVKSKVKNIGGTSNVKDNIGIDNYSYKIEINKPLMDKVQVNYSDITSTIRLVNDGITIDKFDDKNDVSDIVLYANKSKEDPMVSFERLSVPNAQGQQIPLKQLAKITPSFSINSVPRRNLTRYVEISADVDGRTAAAVMKDVKKAVGTINFPEGFSWEPGGETVESVDIFMDLIKLLVIAAVLILTVIILQFYSFTAPIIVTSTFFLAFGGSIIGLFVTGKQLGFMAILGAIALIGIVARNGIVLIEFIEDERKKGVELKQAVINAGGARFRPVVLTALTAIAGLIPMSIAGEVLFKPMGIVIIFGLMYSTILTLVVVPSFYTIVAELKMKFKKSKFKADNLEQNG</sequence>
<keyword evidence="1" id="KW-1133">Transmembrane helix</keyword>
<dbReference type="SUPFAM" id="SSF82714">
    <property type="entry name" value="Multidrug efflux transporter AcrB TolC docking domain, DN and DC subdomains"/>
    <property type="match status" value="2"/>
</dbReference>
<dbReference type="EMBL" id="JAEEGB010000049">
    <property type="protein sequence ID" value="MBI6875639.1"/>
    <property type="molecule type" value="Genomic_DNA"/>
</dbReference>
<feature type="transmembrane region" description="Helical" evidence="1">
    <location>
        <begin position="883"/>
        <end position="902"/>
    </location>
</feature>
<dbReference type="Gene3D" id="3.30.2090.10">
    <property type="entry name" value="Multidrug efflux transporter AcrB TolC docking domain, DN and DC subdomains"/>
    <property type="match status" value="2"/>
</dbReference>
<reference evidence="2" key="1">
    <citation type="submission" date="2020-12" db="EMBL/GenBank/DDBJ databases">
        <title>Clostridium thailandense sp. nov., a novel acetogenic bacterium isolated from peat land soil in Thailand.</title>
        <authorList>
            <person name="Chaikitkaew S."/>
            <person name="Birkeland N.K."/>
        </authorList>
    </citation>
    <scope>NUCLEOTIDE SEQUENCE</scope>
    <source>
        <strain evidence="2">DSM 17425</strain>
    </source>
</reference>
<feature type="transmembrane region" description="Helical" evidence="1">
    <location>
        <begin position="986"/>
        <end position="1009"/>
    </location>
</feature>
<gene>
    <name evidence="2" type="ORF">I6U51_23500</name>
</gene>
<dbReference type="GO" id="GO:0005886">
    <property type="term" value="C:plasma membrane"/>
    <property type="evidence" value="ECO:0007669"/>
    <property type="project" value="TreeGrafter"/>
</dbReference>
<feature type="transmembrane region" description="Helical" evidence="1">
    <location>
        <begin position="908"/>
        <end position="933"/>
    </location>
</feature>
<name>A0A934M3J1_9CLOT</name>
<dbReference type="PRINTS" id="PR00702">
    <property type="entry name" value="ACRIFLAVINRP"/>
</dbReference>
<dbReference type="Proteomes" id="UP000622687">
    <property type="component" value="Unassembled WGS sequence"/>
</dbReference>
<dbReference type="SUPFAM" id="SSF82866">
    <property type="entry name" value="Multidrug efflux transporter AcrB transmembrane domain"/>
    <property type="match status" value="2"/>
</dbReference>
<protein>
    <submittedName>
        <fullName evidence="2">Efflux RND transporter permease subunit</fullName>
    </submittedName>
</protein>
<evidence type="ECO:0000256" key="1">
    <source>
        <dbReference type="SAM" id="Phobius"/>
    </source>
</evidence>
<dbReference type="InterPro" id="IPR027463">
    <property type="entry name" value="AcrB_DN_DC_subdom"/>
</dbReference>
<accession>A0A934M3J1</accession>
<dbReference type="SUPFAM" id="SSF82693">
    <property type="entry name" value="Multidrug efflux transporter AcrB pore domain, PN1, PN2, PC1 and PC2 subdomains"/>
    <property type="match status" value="2"/>
</dbReference>
<dbReference type="Gene3D" id="3.30.70.1430">
    <property type="entry name" value="Multidrug efflux transporter AcrB pore domain"/>
    <property type="match status" value="2"/>
</dbReference>
<dbReference type="GO" id="GO:0042910">
    <property type="term" value="F:xenobiotic transmembrane transporter activity"/>
    <property type="evidence" value="ECO:0007669"/>
    <property type="project" value="TreeGrafter"/>
</dbReference>
<dbReference type="PANTHER" id="PTHR32063">
    <property type="match status" value="1"/>
</dbReference>
<dbReference type="Gene3D" id="1.20.1640.10">
    <property type="entry name" value="Multidrug efflux transporter AcrB transmembrane domain"/>
    <property type="match status" value="2"/>
</dbReference>
<dbReference type="AlphaFoldDB" id="A0A934M3J1"/>
<feature type="transmembrane region" description="Helical" evidence="1">
    <location>
        <begin position="857"/>
        <end position="876"/>
    </location>
</feature>
<feature type="transmembrane region" description="Helical" evidence="1">
    <location>
        <begin position="528"/>
        <end position="551"/>
    </location>
</feature>
<dbReference type="RefSeq" id="WP_211144981.1">
    <property type="nucleotide sequence ID" value="NZ_JAEEGB010000049.1"/>
</dbReference>
<dbReference type="Pfam" id="PF00873">
    <property type="entry name" value="ACR_tran"/>
    <property type="match status" value="1"/>
</dbReference>
<keyword evidence="1" id="KW-0472">Membrane</keyword>
<evidence type="ECO:0000313" key="2">
    <source>
        <dbReference type="EMBL" id="MBI6875639.1"/>
    </source>
</evidence>
<keyword evidence="1" id="KW-0812">Transmembrane</keyword>
<feature type="transmembrane region" description="Helical" evidence="1">
    <location>
        <begin position="330"/>
        <end position="349"/>
    </location>
</feature>
<dbReference type="Gene3D" id="3.30.70.1440">
    <property type="entry name" value="Multidrug efflux transporter AcrB pore domain"/>
    <property type="match status" value="1"/>
</dbReference>
<evidence type="ECO:0000313" key="3">
    <source>
        <dbReference type="Proteomes" id="UP000622687"/>
    </source>
</evidence>
<feature type="transmembrane region" description="Helical" evidence="1">
    <location>
        <begin position="459"/>
        <end position="484"/>
    </location>
</feature>
<dbReference type="InterPro" id="IPR001036">
    <property type="entry name" value="Acrflvin-R"/>
</dbReference>
<comment type="caution">
    <text evidence="2">The sequence shown here is derived from an EMBL/GenBank/DDBJ whole genome shotgun (WGS) entry which is preliminary data.</text>
</comment>
<keyword evidence="3" id="KW-1185">Reference proteome</keyword>